<evidence type="ECO:0000256" key="1">
    <source>
        <dbReference type="SAM" id="MobiDB-lite"/>
    </source>
</evidence>
<dbReference type="AlphaFoldDB" id="A0A6J4NRC2"/>
<reference evidence="2" key="1">
    <citation type="submission" date="2020-02" db="EMBL/GenBank/DDBJ databases">
        <authorList>
            <person name="Meier V. D."/>
        </authorList>
    </citation>
    <scope>NUCLEOTIDE SEQUENCE</scope>
    <source>
        <strain evidence="2">AVDCRST_MAG66</strain>
    </source>
</reference>
<dbReference type="EMBL" id="CADCUS010000172">
    <property type="protein sequence ID" value="CAA9396033.1"/>
    <property type="molecule type" value="Genomic_DNA"/>
</dbReference>
<name>A0A6J4NRC2_9PSEU</name>
<feature type="compositionally biased region" description="Basic and acidic residues" evidence="1">
    <location>
        <begin position="90"/>
        <end position="100"/>
    </location>
</feature>
<feature type="region of interest" description="Disordered" evidence="1">
    <location>
        <begin position="1"/>
        <end position="100"/>
    </location>
</feature>
<feature type="non-terminal residue" evidence="2">
    <location>
        <position position="100"/>
    </location>
</feature>
<feature type="non-terminal residue" evidence="2">
    <location>
        <position position="1"/>
    </location>
</feature>
<organism evidence="2">
    <name type="scientific">uncultured Pseudonocardia sp</name>
    <dbReference type="NCBI Taxonomy" id="211455"/>
    <lineage>
        <taxon>Bacteria</taxon>
        <taxon>Bacillati</taxon>
        <taxon>Actinomycetota</taxon>
        <taxon>Actinomycetes</taxon>
        <taxon>Pseudonocardiales</taxon>
        <taxon>Pseudonocardiaceae</taxon>
        <taxon>Pseudonocardia</taxon>
        <taxon>environmental samples</taxon>
    </lineage>
</organism>
<feature type="compositionally biased region" description="Basic residues" evidence="1">
    <location>
        <begin position="1"/>
        <end position="33"/>
    </location>
</feature>
<protein>
    <submittedName>
        <fullName evidence="2">Pterin-4-alpha-carbinolamine dehydratase</fullName>
        <ecNumber evidence="2">4.2.1.96</ecNumber>
    </submittedName>
</protein>
<sequence length="100" mass="11242">EPRGHPPRPRRRRRGARRPPRLGGRRRRDRPHRAAAQLPGRDRRGGPGRGDRGGARPPPRHRHPLAHAGVPLLHPLRGRCDGAGHGPRRGHLDGDHRRVL</sequence>
<gene>
    <name evidence="2" type="ORF">AVDCRST_MAG66-1166</name>
</gene>
<keyword evidence="2" id="KW-0456">Lyase</keyword>
<proteinExistence type="predicted"/>
<evidence type="ECO:0000313" key="2">
    <source>
        <dbReference type="EMBL" id="CAA9396033.1"/>
    </source>
</evidence>
<dbReference type="EC" id="4.2.1.96" evidence="2"/>
<feature type="compositionally biased region" description="Basic and acidic residues" evidence="1">
    <location>
        <begin position="40"/>
        <end position="54"/>
    </location>
</feature>
<accession>A0A6J4NRC2</accession>
<dbReference type="GO" id="GO:0008124">
    <property type="term" value="F:4-alpha-hydroxytetrahydrobiopterin dehydratase activity"/>
    <property type="evidence" value="ECO:0007669"/>
    <property type="project" value="UniProtKB-EC"/>
</dbReference>